<accession>A0A0E9RSC7</accession>
<organism evidence="1">
    <name type="scientific">Anguilla anguilla</name>
    <name type="common">European freshwater eel</name>
    <name type="synonym">Muraena anguilla</name>
    <dbReference type="NCBI Taxonomy" id="7936"/>
    <lineage>
        <taxon>Eukaryota</taxon>
        <taxon>Metazoa</taxon>
        <taxon>Chordata</taxon>
        <taxon>Craniata</taxon>
        <taxon>Vertebrata</taxon>
        <taxon>Euteleostomi</taxon>
        <taxon>Actinopterygii</taxon>
        <taxon>Neopterygii</taxon>
        <taxon>Teleostei</taxon>
        <taxon>Anguilliformes</taxon>
        <taxon>Anguillidae</taxon>
        <taxon>Anguilla</taxon>
    </lineage>
</organism>
<reference evidence="1" key="1">
    <citation type="submission" date="2014-11" db="EMBL/GenBank/DDBJ databases">
        <authorList>
            <person name="Amaro Gonzalez C."/>
        </authorList>
    </citation>
    <scope>NUCLEOTIDE SEQUENCE</scope>
</reference>
<sequence length="36" mass="4214">MRSVSPNPCHRTTPQTLPARQYFLRDVQVCDPKAWN</sequence>
<dbReference type="EMBL" id="GBXM01077399">
    <property type="protein sequence ID" value="JAH31178.1"/>
    <property type="molecule type" value="Transcribed_RNA"/>
</dbReference>
<protein>
    <submittedName>
        <fullName evidence="1">Uncharacterized protein</fullName>
    </submittedName>
</protein>
<dbReference type="AlphaFoldDB" id="A0A0E9RSC7"/>
<proteinExistence type="predicted"/>
<reference evidence="1" key="2">
    <citation type="journal article" date="2015" name="Fish Shellfish Immunol.">
        <title>Early steps in the European eel (Anguilla anguilla)-Vibrio vulnificus interaction in the gills: Role of the RtxA13 toxin.</title>
        <authorList>
            <person name="Callol A."/>
            <person name="Pajuelo D."/>
            <person name="Ebbesson L."/>
            <person name="Teles M."/>
            <person name="MacKenzie S."/>
            <person name="Amaro C."/>
        </authorList>
    </citation>
    <scope>NUCLEOTIDE SEQUENCE</scope>
</reference>
<evidence type="ECO:0000313" key="1">
    <source>
        <dbReference type="EMBL" id="JAH31178.1"/>
    </source>
</evidence>
<name>A0A0E9RSC7_ANGAN</name>